<keyword evidence="2" id="KW-1185">Reference proteome</keyword>
<dbReference type="SUPFAM" id="SSF51658">
    <property type="entry name" value="Xylose isomerase-like"/>
    <property type="match status" value="1"/>
</dbReference>
<sequence>MLGFARDDWNIEESIKFYEGTIKIDRELGVSGFVCHETHRSRSLFNPWVTRLILEAIPELRLTADFSHWMVLGERLLDDGEGDRTTMEAIIPHVRKI</sequence>
<proteinExistence type="predicted"/>
<evidence type="ECO:0000313" key="2">
    <source>
        <dbReference type="Proteomes" id="UP000826661"/>
    </source>
</evidence>
<dbReference type="InterPro" id="IPR036237">
    <property type="entry name" value="Xyl_isomerase-like_sf"/>
</dbReference>
<protein>
    <recommendedName>
        <fullName evidence="3">Xylose isomerase-like TIM barrel domain-containing protein</fullName>
    </recommendedName>
</protein>
<dbReference type="Proteomes" id="UP000826661">
    <property type="component" value="Chromosome I"/>
</dbReference>
<organism evidence="1 2">
    <name type="scientific">Trichoderma simmonsii</name>
    <dbReference type="NCBI Taxonomy" id="1491479"/>
    <lineage>
        <taxon>Eukaryota</taxon>
        <taxon>Fungi</taxon>
        <taxon>Dikarya</taxon>
        <taxon>Ascomycota</taxon>
        <taxon>Pezizomycotina</taxon>
        <taxon>Sordariomycetes</taxon>
        <taxon>Hypocreomycetidae</taxon>
        <taxon>Hypocreales</taxon>
        <taxon>Hypocreaceae</taxon>
        <taxon>Trichoderma</taxon>
    </lineage>
</organism>
<reference evidence="1 2" key="1">
    <citation type="journal article" date="2021" name="BMC Genomics">
        <title>Telomere-to-telomere genome assembly of asparaginase-producing Trichoderma simmonsii.</title>
        <authorList>
            <person name="Chung D."/>
            <person name="Kwon Y.M."/>
            <person name="Yang Y."/>
        </authorList>
    </citation>
    <scope>NUCLEOTIDE SEQUENCE [LARGE SCALE GENOMIC DNA]</scope>
    <source>
        <strain evidence="1 2">GH-Sj1</strain>
    </source>
</reference>
<evidence type="ECO:0000313" key="1">
    <source>
        <dbReference type="EMBL" id="QYS94238.1"/>
    </source>
</evidence>
<dbReference type="AlphaFoldDB" id="A0A8G0L1V7"/>
<evidence type="ECO:0008006" key="3">
    <source>
        <dbReference type="Google" id="ProtNLM"/>
    </source>
</evidence>
<dbReference type="EMBL" id="CP075864">
    <property type="protein sequence ID" value="QYS94238.1"/>
    <property type="molecule type" value="Genomic_DNA"/>
</dbReference>
<accession>A0A8G0L1V7</accession>
<name>A0A8G0L1V7_9HYPO</name>
<gene>
    <name evidence="1" type="ORF">H0G86_001579</name>
</gene>